<organism evidence="3 4">
    <name type="scientific">Streptomyces antimycoticus</name>
    <dbReference type="NCBI Taxonomy" id="68175"/>
    <lineage>
        <taxon>Bacteria</taxon>
        <taxon>Bacillati</taxon>
        <taxon>Actinomycetota</taxon>
        <taxon>Actinomycetes</taxon>
        <taxon>Kitasatosporales</taxon>
        <taxon>Streptomycetaceae</taxon>
        <taxon>Streptomyces</taxon>
        <taxon>Streptomyces violaceusniger group</taxon>
    </lineage>
</organism>
<gene>
    <name evidence="3" type="ORF">SANT12839_100320</name>
</gene>
<name>A0A4D4KRE6_9ACTN</name>
<dbReference type="AlphaFoldDB" id="A0A4D4KRE6"/>
<comment type="caution">
    <text evidence="3">The sequence shown here is derived from an EMBL/GenBank/DDBJ whole genome shotgun (WGS) entry which is preliminary data.</text>
</comment>
<evidence type="ECO:0000256" key="1">
    <source>
        <dbReference type="SAM" id="MobiDB-lite"/>
    </source>
</evidence>
<evidence type="ECO:0000313" key="4">
    <source>
        <dbReference type="Proteomes" id="UP000299290"/>
    </source>
</evidence>
<dbReference type="NCBIfam" id="TIGR02391">
    <property type="entry name" value="hypoth_ymh"/>
    <property type="match status" value="1"/>
</dbReference>
<keyword evidence="4" id="KW-1185">Reference proteome</keyword>
<feature type="region of interest" description="Disordered" evidence="1">
    <location>
        <begin position="1"/>
        <end position="23"/>
    </location>
</feature>
<dbReference type="InterPro" id="IPR012654">
    <property type="entry name" value="CHP02391"/>
</dbReference>
<evidence type="ECO:0000259" key="2">
    <source>
        <dbReference type="Pfam" id="PF09509"/>
    </source>
</evidence>
<proteinExistence type="predicted"/>
<feature type="domain" description="Conserved hypothetical protein CHP02391" evidence="2">
    <location>
        <begin position="198"/>
        <end position="316"/>
    </location>
</feature>
<dbReference type="EMBL" id="BJHV01000002">
    <property type="protein sequence ID" value="GDY49150.1"/>
    <property type="molecule type" value="Genomic_DNA"/>
</dbReference>
<dbReference type="Proteomes" id="UP000299290">
    <property type="component" value="Unassembled WGS sequence"/>
</dbReference>
<protein>
    <recommendedName>
        <fullName evidence="2">Conserved hypothetical protein CHP02391 domain-containing protein</fullName>
    </recommendedName>
</protein>
<dbReference type="Pfam" id="PF09509">
    <property type="entry name" value="Hypoth_Ymh"/>
    <property type="match status" value="1"/>
</dbReference>
<evidence type="ECO:0000313" key="3">
    <source>
        <dbReference type="EMBL" id="GDY49150.1"/>
    </source>
</evidence>
<accession>A0A4D4KRE6</accession>
<sequence length="328" mass="35876">MQGEWAGETAVSANPGGPPSRKMWRARPVPAAVDPDLPSADIRIGYARCSHLSQEFARCDRRALSSQPTKRSVSVSSRSVMFMNLRYIPPVEAERLRQLPTRDIALLLLKHLAGTPGYLQYTGTMMSARQAFQDEPDTNTLVERLSDAWCWLEAHALLTREPSQSEAFRRVSRDGMDLVNDPQGITRFEARERLSGPLHPALEGTVRTNFHLGDYETACFAAMKAVEVAVRDASGLDNSLVGVPLMRAAFQPYRNGKGGPLADAGAEGGEQEAASALFAGAMGAFKNPSSHRTVDFDDPIEAAEIIQFADLLLRQVERAKRRQAAAAV</sequence>
<reference evidence="3 4" key="1">
    <citation type="journal article" date="2020" name="Int. J. Syst. Evol. Microbiol.">
        <title>Reclassification of Streptomyces castelarensis and Streptomyces sporoclivatus as later heterotypic synonyms of Streptomyces antimycoticus.</title>
        <authorList>
            <person name="Komaki H."/>
            <person name="Tamura T."/>
        </authorList>
    </citation>
    <scope>NUCLEOTIDE SEQUENCE [LARGE SCALE GENOMIC DNA]</scope>
    <source>
        <strain evidence="3 4">NBRC 12839</strain>
    </source>
</reference>